<name>A0AAW1WE79_RUBAR</name>
<dbReference type="InterPro" id="IPR004853">
    <property type="entry name" value="Sugar_P_trans_dom"/>
</dbReference>
<dbReference type="Proteomes" id="UP001457282">
    <property type="component" value="Unassembled WGS sequence"/>
</dbReference>
<dbReference type="AlphaFoldDB" id="A0AAW1WE79"/>
<keyword evidence="2 6" id="KW-0812">Transmembrane</keyword>
<feature type="transmembrane region" description="Helical" evidence="6">
    <location>
        <begin position="189"/>
        <end position="214"/>
    </location>
</feature>
<keyword evidence="9" id="KW-1185">Reference proteome</keyword>
<feature type="transmembrane region" description="Helical" evidence="6">
    <location>
        <begin position="455"/>
        <end position="474"/>
    </location>
</feature>
<evidence type="ECO:0000256" key="5">
    <source>
        <dbReference type="SAM" id="MobiDB-lite"/>
    </source>
</evidence>
<gene>
    <name evidence="8" type="ORF">M0R45_031286</name>
</gene>
<evidence type="ECO:0000313" key="8">
    <source>
        <dbReference type="EMBL" id="KAK9922842.1"/>
    </source>
</evidence>
<feature type="transmembrane region" description="Helical" evidence="6">
    <location>
        <begin position="284"/>
        <end position="303"/>
    </location>
</feature>
<feature type="transmembrane region" description="Helical" evidence="6">
    <location>
        <begin position="402"/>
        <end position="421"/>
    </location>
</feature>
<feature type="domain" description="Sugar phosphate transporter" evidence="7">
    <location>
        <begin position="159"/>
        <end position="472"/>
    </location>
</feature>
<organism evidence="8 9">
    <name type="scientific">Rubus argutus</name>
    <name type="common">Southern blackberry</name>
    <dbReference type="NCBI Taxonomy" id="59490"/>
    <lineage>
        <taxon>Eukaryota</taxon>
        <taxon>Viridiplantae</taxon>
        <taxon>Streptophyta</taxon>
        <taxon>Embryophyta</taxon>
        <taxon>Tracheophyta</taxon>
        <taxon>Spermatophyta</taxon>
        <taxon>Magnoliopsida</taxon>
        <taxon>eudicotyledons</taxon>
        <taxon>Gunneridae</taxon>
        <taxon>Pentapetalae</taxon>
        <taxon>rosids</taxon>
        <taxon>fabids</taxon>
        <taxon>Rosales</taxon>
        <taxon>Rosaceae</taxon>
        <taxon>Rosoideae</taxon>
        <taxon>Rosoideae incertae sedis</taxon>
        <taxon>Rubus</taxon>
    </lineage>
</organism>
<comment type="subcellular location">
    <subcellularLocation>
        <location evidence="1">Membrane</location>
        <topology evidence="1">Multi-pass membrane protein</topology>
    </subcellularLocation>
</comment>
<feature type="transmembrane region" description="Helical" evidence="6">
    <location>
        <begin position="157"/>
        <end position="177"/>
    </location>
</feature>
<feature type="transmembrane region" description="Helical" evidence="6">
    <location>
        <begin position="251"/>
        <end position="277"/>
    </location>
</feature>
<evidence type="ECO:0000256" key="3">
    <source>
        <dbReference type="ARBA" id="ARBA00022989"/>
    </source>
</evidence>
<feature type="transmembrane region" description="Helical" evidence="6">
    <location>
        <begin position="428"/>
        <end position="449"/>
    </location>
</feature>
<evidence type="ECO:0000256" key="4">
    <source>
        <dbReference type="ARBA" id="ARBA00023136"/>
    </source>
</evidence>
<protein>
    <recommendedName>
        <fullName evidence="7">Sugar phosphate transporter domain-containing protein</fullName>
    </recommendedName>
</protein>
<reference evidence="8 9" key="1">
    <citation type="journal article" date="2023" name="G3 (Bethesda)">
        <title>A chromosome-length genome assembly and annotation of blackberry (Rubus argutus, cv. 'Hillquist').</title>
        <authorList>
            <person name="Bruna T."/>
            <person name="Aryal R."/>
            <person name="Dudchenko O."/>
            <person name="Sargent D.J."/>
            <person name="Mead D."/>
            <person name="Buti M."/>
            <person name="Cavallini A."/>
            <person name="Hytonen T."/>
            <person name="Andres J."/>
            <person name="Pham M."/>
            <person name="Weisz D."/>
            <person name="Mascagni F."/>
            <person name="Usai G."/>
            <person name="Natali L."/>
            <person name="Bassil N."/>
            <person name="Fernandez G.E."/>
            <person name="Lomsadze A."/>
            <person name="Armour M."/>
            <person name="Olukolu B."/>
            <person name="Poorten T."/>
            <person name="Britton C."/>
            <person name="Davik J."/>
            <person name="Ashrafi H."/>
            <person name="Aiden E.L."/>
            <person name="Borodovsky M."/>
            <person name="Worthington M."/>
        </authorList>
    </citation>
    <scope>NUCLEOTIDE SEQUENCE [LARGE SCALE GENOMIC DNA]</scope>
    <source>
        <strain evidence="8">PI 553951</strain>
    </source>
</reference>
<sequence length="514" mass="57485">MVETDLDTEKVGNSGAKFTQSGSQASGLHRDPSFSRWFDEDGRVQFDGELGNGDATVEEDPDFELPLLHQGDLENKVLNMDRDHSTVSPRGNKRLKSGDTFLGASVQVDKNDHEKFFPFDIENGSAREVQDIDHSTSMHDHKALSSNSKNPISVATVLKTLFFVLVWYICSLFLTLYNKSLLGDNLGKFPAPLLMNTVHFTMQAILSKAITWYWSHRFQPPVTMSWRDYFTKVVPTALGTAMDVNLSNASLVFISVTFATMCKSAAPIFLLLFAFAFRLESPSFKLSGIMSVISIGILLTVAKETEFDFWGFIFVMLAAVMSGFRWCMTQILLQGSCNIYRIISCGYDKIISCLKNPLTLMSYVTPVMAVVTALLSLIFDPWDELRRNNYFNNPEHISRSCLLMLFGGTLAFFMVLTEFILVSVTSAVTVTIAGVVKEALTILVAVIYFHDEFTVLKGVGLFTIILGVSLFNWYKYEKVKKGQTSDDDIEESVVMNNAAKYVILEEADEQDDGT</sequence>
<feature type="region of interest" description="Disordered" evidence="5">
    <location>
        <begin position="1"/>
        <end position="36"/>
    </location>
</feature>
<dbReference type="PANTHER" id="PTHR11132">
    <property type="entry name" value="SOLUTE CARRIER FAMILY 35"/>
    <property type="match status" value="1"/>
</dbReference>
<keyword evidence="4 6" id="KW-0472">Membrane</keyword>
<feature type="transmembrane region" description="Helical" evidence="6">
    <location>
        <begin position="360"/>
        <end position="382"/>
    </location>
</feature>
<dbReference type="EMBL" id="JBEDUW010000006">
    <property type="protein sequence ID" value="KAK9922842.1"/>
    <property type="molecule type" value="Genomic_DNA"/>
</dbReference>
<proteinExistence type="predicted"/>
<accession>A0AAW1WE79</accession>
<feature type="transmembrane region" description="Helical" evidence="6">
    <location>
        <begin position="309"/>
        <end position="328"/>
    </location>
</feature>
<dbReference type="InterPro" id="IPR050186">
    <property type="entry name" value="TPT_transporter"/>
</dbReference>
<evidence type="ECO:0000259" key="7">
    <source>
        <dbReference type="Pfam" id="PF03151"/>
    </source>
</evidence>
<evidence type="ECO:0000313" key="9">
    <source>
        <dbReference type="Proteomes" id="UP001457282"/>
    </source>
</evidence>
<evidence type="ECO:0000256" key="2">
    <source>
        <dbReference type="ARBA" id="ARBA00022692"/>
    </source>
</evidence>
<dbReference type="GO" id="GO:0016020">
    <property type="term" value="C:membrane"/>
    <property type="evidence" value="ECO:0007669"/>
    <property type="project" value="UniProtKB-SubCell"/>
</dbReference>
<evidence type="ECO:0000256" key="6">
    <source>
        <dbReference type="SAM" id="Phobius"/>
    </source>
</evidence>
<feature type="compositionally biased region" description="Polar residues" evidence="5">
    <location>
        <begin position="16"/>
        <end position="26"/>
    </location>
</feature>
<evidence type="ECO:0000256" key="1">
    <source>
        <dbReference type="ARBA" id="ARBA00004141"/>
    </source>
</evidence>
<dbReference type="Pfam" id="PF03151">
    <property type="entry name" value="TPT"/>
    <property type="match status" value="1"/>
</dbReference>
<keyword evidence="3 6" id="KW-1133">Transmembrane helix</keyword>
<comment type="caution">
    <text evidence="8">The sequence shown here is derived from an EMBL/GenBank/DDBJ whole genome shotgun (WGS) entry which is preliminary data.</text>
</comment>